<gene>
    <name evidence="2" type="ORF">M1E25_24660</name>
</gene>
<accession>A0ABT0XFA4</accession>
<proteinExistence type="predicted"/>
<dbReference type="Proteomes" id="UP001167160">
    <property type="component" value="Unassembled WGS sequence"/>
</dbReference>
<dbReference type="EMBL" id="JAMQGM010000067">
    <property type="protein sequence ID" value="MCM2580487.1"/>
    <property type="molecule type" value="Genomic_DNA"/>
</dbReference>
<sequence length="67" mass="7223">MNPLAGGIAVEAARREAHSALPHAPVAERPPPRPGRSRRLLARAFRSLADRIEPPGGTEQPLRPCAR</sequence>
<evidence type="ECO:0000256" key="1">
    <source>
        <dbReference type="SAM" id="MobiDB-lite"/>
    </source>
</evidence>
<name>A0ABT0XFA4_9ACTN</name>
<evidence type="ECO:0000313" key="2">
    <source>
        <dbReference type="EMBL" id="MCM2580487.1"/>
    </source>
</evidence>
<keyword evidence="3" id="KW-1185">Reference proteome</keyword>
<reference evidence="2" key="1">
    <citation type="journal article" date="2023" name="Int. J. Syst. Evol. Microbiol.">
        <title>Streptomyces meridianus sp. nov. isolated from brackish water of the Tagus estuary in Alcochete, Portugal.</title>
        <authorList>
            <person name="Santos J.D.N."/>
            <person name="Klimek D."/>
            <person name="Calusinska M."/>
            <person name="Lobo Da Cunha A."/>
            <person name="Catita J."/>
            <person name="Goncalves H."/>
            <person name="Gonzalez I."/>
            <person name="Reyes F."/>
            <person name="Lage O.M."/>
        </authorList>
    </citation>
    <scope>NUCLEOTIDE SEQUENCE</scope>
    <source>
        <strain evidence="2">MTZ3.1</strain>
    </source>
</reference>
<feature type="region of interest" description="Disordered" evidence="1">
    <location>
        <begin position="15"/>
        <end position="67"/>
    </location>
</feature>
<protein>
    <submittedName>
        <fullName evidence="2">Uncharacterized protein</fullName>
    </submittedName>
</protein>
<organism evidence="2 3">
    <name type="scientific">Streptomyces meridianus</name>
    <dbReference type="NCBI Taxonomy" id="2938945"/>
    <lineage>
        <taxon>Bacteria</taxon>
        <taxon>Bacillati</taxon>
        <taxon>Actinomycetota</taxon>
        <taxon>Actinomycetes</taxon>
        <taxon>Kitasatosporales</taxon>
        <taxon>Streptomycetaceae</taxon>
        <taxon>Streptomyces</taxon>
    </lineage>
</organism>
<evidence type="ECO:0000313" key="3">
    <source>
        <dbReference type="Proteomes" id="UP001167160"/>
    </source>
</evidence>
<dbReference type="RefSeq" id="WP_251419377.1">
    <property type="nucleotide sequence ID" value="NZ_JAMQGM010000067.1"/>
</dbReference>
<comment type="caution">
    <text evidence="2">The sequence shown here is derived from an EMBL/GenBank/DDBJ whole genome shotgun (WGS) entry which is preliminary data.</text>
</comment>